<reference evidence="6 7" key="1">
    <citation type="submission" date="2019-02" db="EMBL/GenBank/DDBJ databases">
        <title>Dyella amyloliquefaciens sp. nov., isolated from forest soil.</title>
        <authorList>
            <person name="Gao Z.-H."/>
            <person name="Qiu L.-H."/>
        </authorList>
    </citation>
    <scope>NUCLEOTIDE SEQUENCE [LARGE SCALE GENOMIC DNA]</scope>
    <source>
        <strain evidence="6 7">KACC 12747</strain>
    </source>
</reference>
<dbReference type="GO" id="GO:0019464">
    <property type="term" value="P:glycine decarboxylation via glycine cleavage system"/>
    <property type="evidence" value="ECO:0007669"/>
    <property type="project" value="UniProtKB-UniRule"/>
</dbReference>
<dbReference type="GO" id="GO:0005960">
    <property type="term" value="C:glycine cleavage complex"/>
    <property type="evidence" value="ECO:0007669"/>
    <property type="project" value="InterPro"/>
</dbReference>
<dbReference type="InterPro" id="IPR011053">
    <property type="entry name" value="Single_hybrid_motif"/>
</dbReference>
<comment type="caution">
    <text evidence="6">The sequence shown here is derived from an EMBL/GenBank/DDBJ whole genome shotgun (WGS) entry which is preliminary data.</text>
</comment>
<dbReference type="PROSITE" id="PS50968">
    <property type="entry name" value="BIOTINYL_LIPOYL"/>
    <property type="match status" value="1"/>
</dbReference>
<dbReference type="AlphaFoldDB" id="A0A4R0YYG9"/>
<dbReference type="Pfam" id="PF01597">
    <property type="entry name" value="GCV_H"/>
    <property type="match status" value="1"/>
</dbReference>
<comment type="subunit">
    <text evidence="3">The glycine cleavage system is composed of four proteins: P, T, L and H.</text>
</comment>
<dbReference type="InterPro" id="IPR017453">
    <property type="entry name" value="GCV_H_sub"/>
</dbReference>
<dbReference type="Gene3D" id="2.40.50.100">
    <property type="match status" value="1"/>
</dbReference>
<dbReference type="RefSeq" id="WP_131151142.1">
    <property type="nucleotide sequence ID" value="NZ_SJTG01000001.1"/>
</dbReference>
<feature type="modified residue" description="N6-lipoyllysine" evidence="3 4">
    <location>
        <position position="65"/>
    </location>
</feature>
<dbReference type="PANTHER" id="PTHR11715">
    <property type="entry name" value="GLYCINE CLEAVAGE SYSTEM H PROTEIN"/>
    <property type="match status" value="1"/>
</dbReference>
<sequence>MSEIPGDLKFLKSHEWARVEDNGLVRVGISDHAQSALGDLVYVELPEIGASVTAGTGAAVVESVKAASDIYSPVSGEVVEVNEILADKPETINEDAYGNGWIFAVRISNRDELNDLLDADAYAELIENEDH</sequence>
<dbReference type="GO" id="GO:0005829">
    <property type="term" value="C:cytosol"/>
    <property type="evidence" value="ECO:0007669"/>
    <property type="project" value="TreeGrafter"/>
</dbReference>
<evidence type="ECO:0000256" key="3">
    <source>
        <dbReference type="HAMAP-Rule" id="MF_00272"/>
    </source>
</evidence>
<dbReference type="InterPro" id="IPR033753">
    <property type="entry name" value="GCV_H/Fam206"/>
</dbReference>
<feature type="domain" description="Lipoyl-binding" evidence="5">
    <location>
        <begin position="24"/>
        <end position="106"/>
    </location>
</feature>
<dbReference type="SUPFAM" id="SSF51230">
    <property type="entry name" value="Single hybrid motif"/>
    <property type="match status" value="1"/>
</dbReference>
<dbReference type="EMBL" id="SJTG01000001">
    <property type="protein sequence ID" value="TCI12078.1"/>
    <property type="molecule type" value="Genomic_DNA"/>
</dbReference>
<dbReference type="InterPro" id="IPR000089">
    <property type="entry name" value="Biotin_lipoyl"/>
</dbReference>
<evidence type="ECO:0000259" key="5">
    <source>
        <dbReference type="PROSITE" id="PS50968"/>
    </source>
</evidence>
<dbReference type="HAMAP" id="MF_00272">
    <property type="entry name" value="GcvH"/>
    <property type="match status" value="1"/>
</dbReference>
<dbReference type="PROSITE" id="PS00189">
    <property type="entry name" value="LIPOYL"/>
    <property type="match status" value="1"/>
</dbReference>
<dbReference type="InterPro" id="IPR002930">
    <property type="entry name" value="GCV_H"/>
</dbReference>
<dbReference type="Proteomes" id="UP000291822">
    <property type="component" value="Unassembled WGS sequence"/>
</dbReference>
<dbReference type="NCBIfam" id="NF002270">
    <property type="entry name" value="PRK01202.1"/>
    <property type="match status" value="1"/>
</dbReference>
<evidence type="ECO:0000256" key="1">
    <source>
        <dbReference type="ARBA" id="ARBA00009249"/>
    </source>
</evidence>
<proteinExistence type="inferred from homology"/>
<gene>
    <name evidence="3 6" type="primary">gcvH</name>
    <name evidence="6" type="ORF">EZM97_01555</name>
</gene>
<keyword evidence="2 3" id="KW-0450">Lipoyl</keyword>
<name>A0A4R0YYG9_9GAMM</name>
<organism evidence="6 7">
    <name type="scientific">Dyella soli</name>
    <dbReference type="NCBI Taxonomy" id="522319"/>
    <lineage>
        <taxon>Bacteria</taxon>
        <taxon>Pseudomonadati</taxon>
        <taxon>Pseudomonadota</taxon>
        <taxon>Gammaproteobacteria</taxon>
        <taxon>Lysobacterales</taxon>
        <taxon>Rhodanobacteraceae</taxon>
        <taxon>Dyella</taxon>
    </lineage>
</organism>
<comment type="cofactor">
    <cofactor evidence="3">
        <name>(R)-lipoate</name>
        <dbReference type="ChEBI" id="CHEBI:83088"/>
    </cofactor>
    <text evidence="3">Binds 1 lipoyl cofactor covalently.</text>
</comment>
<dbReference type="CDD" id="cd06848">
    <property type="entry name" value="GCS_H"/>
    <property type="match status" value="1"/>
</dbReference>
<dbReference type="PANTHER" id="PTHR11715:SF3">
    <property type="entry name" value="GLYCINE CLEAVAGE SYSTEM H PROTEIN-RELATED"/>
    <property type="match status" value="1"/>
</dbReference>
<evidence type="ECO:0000256" key="2">
    <source>
        <dbReference type="ARBA" id="ARBA00022823"/>
    </source>
</evidence>
<evidence type="ECO:0000256" key="4">
    <source>
        <dbReference type="PIRSR" id="PIRSR617453-50"/>
    </source>
</evidence>
<accession>A0A4R0YYG9</accession>
<comment type="function">
    <text evidence="3">The glycine cleavage system catalyzes the degradation of glycine. The H protein shuttles the methylamine group of glycine from the P protein to the T protein.</text>
</comment>
<dbReference type="NCBIfam" id="TIGR00527">
    <property type="entry name" value="gcvH"/>
    <property type="match status" value="1"/>
</dbReference>
<dbReference type="InterPro" id="IPR003016">
    <property type="entry name" value="2-oxoA_DH_lipoyl-BS"/>
</dbReference>
<evidence type="ECO:0000313" key="6">
    <source>
        <dbReference type="EMBL" id="TCI12078.1"/>
    </source>
</evidence>
<evidence type="ECO:0000313" key="7">
    <source>
        <dbReference type="Proteomes" id="UP000291822"/>
    </source>
</evidence>
<comment type="similarity">
    <text evidence="1 3">Belongs to the GcvH family.</text>
</comment>
<dbReference type="GO" id="GO:0009249">
    <property type="term" value="P:protein lipoylation"/>
    <property type="evidence" value="ECO:0007669"/>
    <property type="project" value="TreeGrafter"/>
</dbReference>
<protein>
    <recommendedName>
        <fullName evidence="3">Glycine cleavage system H protein</fullName>
    </recommendedName>
</protein>
<keyword evidence="7" id="KW-1185">Reference proteome</keyword>